<proteinExistence type="predicted"/>
<name>A0A9P3Q3I6_LYOSH</name>
<dbReference type="Proteomes" id="UP001063166">
    <property type="component" value="Unassembled WGS sequence"/>
</dbReference>
<gene>
    <name evidence="1" type="ORF">LshimejAT787_5400030</name>
</gene>
<sequence>MSDVTIPHDDLSLLFVHRGPSFCRFIHIIKSLTRCMVPSARFSTPPTNNQSSRRSCNRDLCQTFSLQDGDPQVVPSKLSKPFINQTLVVLVARFRDIDGPEKILECDVVWTRGKLIDRWRGLQRRAVAALVCLQVKGRSIEKEAQDTREIDNVKFEA</sequence>
<dbReference type="EMBL" id="BRPK01000054">
    <property type="protein sequence ID" value="GLB46006.1"/>
    <property type="molecule type" value="Genomic_DNA"/>
</dbReference>
<keyword evidence="2" id="KW-1185">Reference proteome</keyword>
<organism evidence="1 2">
    <name type="scientific">Lyophyllum shimeji</name>
    <name type="common">Hon-shimeji</name>
    <name type="synonym">Tricholoma shimeji</name>
    <dbReference type="NCBI Taxonomy" id="47721"/>
    <lineage>
        <taxon>Eukaryota</taxon>
        <taxon>Fungi</taxon>
        <taxon>Dikarya</taxon>
        <taxon>Basidiomycota</taxon>
        <taxon>Agaricomycotina</taxon>
        <taxon>Agaricomycetes</taxon>
        <taxon>Agaricomycetidae</taxon>
        <taxon>Agaricales</taxon>
        <taxon>Tricholomatineae</taxon>
        <taxon>Lyophyllaceae</taxon>
        <taxon>Lyophyllum</taxon>
    </lineage>
</organism>
<protein>
    <submittedName>
        <fullName evidence="1">Uncharacterized protein</fullName>
    </submittedName>
</protein>
<dbReference type="AlphaFoldDB" id="A0A9P3Q3I6"/>
<accession>A0A9P3Q3I6</accession>
<evidence type="ECO:0000313" key="2">
    <source>
        <dbReference type="Proteomes" id="UP001063166"/>
    </source>
</evidence>
<comment type="caution">
    <text evidence="1">The sequence shown here is derived from an EMBL/GenBank/DDBJ whole genome shotgun (WGS) entry which is preliminary data.</text>
</comment>
<evidence type="ECO:0000313" key="1">
    <source>
        <dbReference type="EMBL" id="GLB46006.1"/>
    </source>
</evidence>
<reference evidence="1" key="1">
    <citation type="submission" date="2022-07" db="EMBL/GenBank/DDBJ databases">
        <title>The genome of Lyophyllum shimeji provides insight into the initial evolution of ectomycorrhizal fungal genome.</title>
        <authorList>
            <person name="Kobayashi Y."/>
            <person name="Shibata T."/>
            <person name="Hirakawa H."/>
            <person name="Shigenobu S."/>
            <person name="Nishiyama T."/>
            <person name="Yamada A."/>
            <person name="Hasebe M."/>
            <person name="Kawaguchi M."/>
        </authorList>
    </citation>
    <scope>NUCLEOTIDE SEQUENCE</scope>
    <source>
        <strain evidence="1">AT787</strain>
    </source>
</reference>